<keyword evidence="1" id="KW-0472">Membrane</keyword>
<gene>
    <name evidence="2" type="ORF">BTE48_05335</name>
</gene>
<name>A0A1T4KCH6_9GAMM</name>
<evidence type="ECO:0000256" key="1">
    <source>
        <dbReference type="SAM" id="Phobius"/>
    </source>
</evidence>
<dbReference type="RefSeq" id="WP_078743665.1">
    <property type="nucleotide sequence ID" value="NZ_FUXG01000001.1"/>
</dbReference>
<accession>A0A1T4KCH6</accession>
<dbReference type="EMBL" id="MTSM01000005">
    <property type="protein sequence ID" value="OPX55988.1"/>
    <property type="molecule type" value="Genomic_DNA"/>
</dbReference>
<keyword evidence="1" id="KW-1133">Transmembrane helix</keyword>
<protein>
    <submittedName>
        <fullName evidence="2">Uncharacterized protein</fullName>
    </submittedName>
</protein>
<dbReference type="Proteomes" id="UP000191418">
    <property type="component" value="Unassembled WGS sequence"/>
</dbReference>
<evidence type="ECO:0000313" key="2">
    <source>
        <dbReference type="EMBL" id="OPX55988.1"/>
    </source>
</evidence>
<dbReference type="STRING" id="64969.SAMN02745127_00026"/>
<sequence>MAATAQDKNKEKIQFQSSASAIRALKVGKRNPNWIDAAEFLINRASPEVKLLLEAAQEIERQKWQTNTITNHETKVTSSLFTPAQWGIMIGVGAIFTGLMIWIASQFGLQSC</sequence>
<keyword evidence="3" id="KW-1185">Reference proteome</keyword>
<feature type="transmembrane region" description="Helical" evidence="1">
    <location>
        <begin position="84"/>
        <end position="104"/>
    </location>
</feature>
<keyword evidence="1" id="KW-0812">Transmembrane</keyword>
<dbReference type="AlphaFoldDB" id="A0A1T4KCH6"/>
<evidence type="ECO:0000313" key="3">
    <source>
        <dbReference type="Proteomes" id="UP000191418"/>
    </source>
</evidence>
<organism evidence="2 3">
    <name type="scientific">Oceanospirillum multiglobuliferum</name>
    <dbReference type="NCBI Taxonomy" id="64969"/>
    <lineage>
        <taxon>Bacteria</taxon>
        <taxon>Pseudomonadati</taxon>
        <taxon>Pseudomonadota</taxon>
        <taxon>Gammaproteobacteria</taxon>
        <taxon>Oceanospirillales</taxon>
        <taxon>Oceanospirillaceae</taxon>
        <taxon>Oceanospirillum</taxon>
    </lineage>
</organism>
<dbReference type="OrthoDB" id="6119797at2"/>
<comment type="caution">
    <text evidence="2">The sequence shown here is derived from an EMBL/GenBank/DDBJ whole genome shotgun (WGS) entry which is preliminary data.</text>
</comment>
<proteinExistence type="predicted"/>
<reference evidence="2 3" key="1">
    <citation type="submission" date="2017-01" db="EMBL/GenBank/DDBJ databases">
        <title>Genome Sequencing of a Marine Spirillum, Oceanospirillum multiglobuliferum ATCC 33336, from Japan.</title>
        <authorList>
            <person name="Carney J.G."/>
            <person name="Trachtenberg A.M."/>
            <person name="Rheaume B.A."/>
            <person name="Linnane J.D."/>
            <person name="Pitts N.L."/>
            <person name="Mykles D.L."/>
            <person name="Maclea K.S."/>
        </authorList>
    </citation>
    <scope>NUCLEOTIDE SEQUENCE [LARGE SCALE GENOMIC DNA]</scope>
    <source>
        <strain evidence="2 3">ATCC 33336</strain>
    </source>
</reference>